<sequence>MTFDDALAALTALADPARAADLTTRFGPVDPFGVAPAALEDLARTWRQEVAFPARLDLARALWSNGRHEARIMAAKLLTQARIAEDGAVWDQIVAWIADARNWAEVDALASAGGRRIMVDLARLQTVYELSTSERGLERRAALQLSHPLAKLANPSAQEVNALDDILPMLTSTLADPDTDVSRCADAWLRSLAKHDLKRARMIRRVVSARKSDG</sequence>
<dbReference type="SUPFAM" id="SSF48371">
    <property type="entry name" value="ARM repeat"/>
    <property type="match status" value="1"/>
</dbReference>
<reference evidence="2" key="1">
    <citation type="journal article" date="2019" name="Int. J. Syst. Evol. Microbiol.">
        <title>The Global Catalogue of Microorganisms (GCM) 10K type strain sequencing project: providing services to taxonomists for standard genome sequencing and annotation.</title>
        <authorList>
            <consortium name="The Broad Institute Genomics Platform"/>
            <consortium name="The Broad Institute Genome Sequencing Center for Infectious Disease"/>
            <person name="Wu L."/>
            <person name="Ma J."/>
        </authorList>
    </citation>
    <scope>NUCLEOTIDE SEQUENCE [LARGE SCALE GENOMIC DNA]</scope>
    <source>
        <strain evidence="2">JCM 17190</strain>
    </source>
</reference>
<dbReference type="InterPro" id="IPR016024">
    <property type="entry name" value="ARM-type_fold"/>
</dbReference>
<keyword evidence="2" id="KW-1185">Reference proteome</keyword>
<comment type="caution">
    <text evidence="1">The sequence shown here is derived from an EMBL/GenBank/DDBJ whole genome shotgun (WGS) entry which is preliminary data.</text>
</comment>
<dbReference type="Gene3D" id="1.25.10.90">
    <property type="match status" value="1"/>
</dbReference>
<evidence type="ECO:0000313" key="1">
    <source>
        <dbReference type="EMBL" id="GAA3870911.1"/>
    </source>
</evidence>
<accession>A0ABP7KAC7</accession>
<organism evidence="1 2">
    <name type="scientific">Celeribacter arenosi</name>
    <dbReference type="NCBI Taxonomy" id="792649"/>
    <lineage>
        <taxon>Bacteria</taxon>
        <taxon>Pseudomonadati</taxon>
        <taxon>Pseudomonadota</taxon>
        <taxon>Alphaproteobacteria</taxon>
        <taxon>Rhodobacterales</taxon>
        <taxon>Roseobacteraceae</taxon>
        <taxon>Celeribacter</taxon>
    </lineage>
</organism>
<dbReference type="CDD" id="cd06561">
    <property type="entry name" value="AlkD_like"/>
    <property type="match status" value="1"/>
</dbReference>
<evidence type="ECO:0000313" key="2">
    <source>
        <dbReference type="Proteomes" id="UP001399917"/>
    </source>
</evidence>
<proteinExistence type="predicted"/>
<dbReference type="Pfam" id="PF08713">
    <property type="entry name" value="DNA_alkylation"/>
    <property type="match status" value="1"/>
</dbReference>
<dbReference type="Proteomes" id="UP001399917">
    <property type="component" value="Unassembled WGS sequence"/>
</dbReference>
<protein>
    <submittedName>
        <fullName evidence="1">DNA alkylation repair protein</fullName>
    </submittedName>
</protein>
<dbReference type="RefSeq" id="WP_344847070.1">
    <property type="nucleotide sequence ID" value="NZ_BAABDF010000007.1"/>
</dbReference>
<name>A0ABP7KAC7_9RHOB</name>
<gene>
    <name evidence="1" type="ORF">GCM10022404_21060</name>
</gene>
<dbReference type="InterPro" id="IPR014825">
    <property type="entry name" value="DNA_alkylation"/>
</dbReference>
<dbReference type="EMBL" id="BAABDF010000007">
    <property type="protein sequence ID" value="GAA3870911.1"/>
    <property type="molecule type" value="Genomic_DNA"/>
</dbReference>